<sequence>MIATQEWSNYANKDGSGYYFSLLERAFPGYQYSVTFMPYARSLAMLEQQQVDLVFGASEDDFDDARCGVSLVEVDRSDMLTSQRLASGFRSSLDLNGKYVVSRIGYDWRDQLPAGTRYKEYASLAQMIKLLSVGRVDAVLEYRDEIEQALLKLGGDYQQLVIVDNVVEYGSTFCFAANKRGEYLQKQFDRVMLQMIESGELRALMLQTLGSDEDYPY</sequence>
<reference evidence="2" key="1">
    <citation type="journal article" date="2019" name="Int. J. Syst. Evol. Microbiol.">
        <title>The Global Catalogue of Microorganisms (GCM) 10K type strain sequencing project: providing services to taxonomists for standard genome sequencing and annotation.</title>
        <authorList>
            <consortium name="The Broad Institute Genomics Platform"/>
            <consortium name="The Broad Institute Genome Sequencing Center for Infectious Disease"/>
            <person name="Wu L."/>
            <person name="Ma J."/>
        </authorList>
    </citation>
    <scope>NUCLEOTIDE SEQUENCE [LARGE SCALE GENOMIC DNA]</scope>
    <source>
        <strain evidence="2">CGMCC 1.10131</strain>
    </source>
</reference>
<protein>
    <recommendedName>
        <fullName evidence="3">Solute-binding protein family 3/N-terminal domain-containing protein</fullName>
    </recommendedName>
</protein>
<dbReference type="Gene3D" id="3.40.190.10">
    <property type="entry name" value="Periplasmic binding protein-like II"/>
    <property type="match status" value="2"/>
</dbReference>
<dbReference type="EMBL" id="BMDY01000008">
    <property type="protein sequence ID" value="GGB04041.1"/>
    <property type="molecule type" value="Genomic_DNA"/>
</dbReference>
<dbReference type="SUPFAM" id="SSF53850">
    <property type="entry name" value="Periplasmic binding protein-like II"/>
    <property type="match status" value="1"/>
</dbReference>
<keyword evidence="2" id="KW-1185">Reference proteome</keyword>
<evidence type="ECO:0008006" key="3">
    <source>
        <dbReference type="Google" id="ProtNLM"/>
    </source>
</evidence>
<accession>A0ABQ1I1S4</accession>
<gene>
    <name evidence="1" type="ORF">GCM10007414_16680</name>
</gene>
<dbReference type="Proteomes" id="UP000651977">
    <property type="component" value="Unassembled WGS sequence"/>
</dbReference>
<proteinExistence type="predicted"/>
<comment type="caution">
    <text evidence="1">The sequence shown here is derived from an EMBL/GenBank/DDBJ whole genome shotgun (WGS) entry which is preliminary data.</text>
</comment>
<evidence type="ECO:0000313" key="1">
    <source>
        <dbReference type="EMBL" id="GGB04041.1"/>
    </source>
</evidence>
<organism evidence="1 2">
    <name type="scientific">Agarivorans gilvus</name>
    <dbReference type="NCBI Taxonomy" id="680279"/>
    <lineage>
        <taxon>Bacteria</taxon>
        <taxon>Pseudomonadati</taxon>
        <taxon>Pseudomonadota</taxon>
        <taxon>Gammaproteobacteria</taxon>
        <taxon>Alteromonadales</taxon>
        <taxon>Alteromonadaceae</taxon>
        <taxon>Agarivorans</taxon>
    </lineage>
</organism>
<dbReference type="RefSeq" id="WP_157051742.1">
    <property type="nucleotide sequence ID" value="NZ_BMDY01000008.1"/>
</dbReference>
<evidence type="ECO:0000313" key="2">
    <source>
        <dbReference type="Proteomes" id="UP000651977"/>
    </source>
</evidence>
<name>A0ABQ1I1S4_9ALTE</name>